<dbReference type="RefSeq" id="WP_253742275.1">
    <property type="nucleotide sequence ID" value="NZ_BAABKA010000036.1"/>
</dbReference>
<proteinExistence type="predicted"/>
<evidence type="ECO:0000256" key="5">
    <source>
        <dbReference type="ARBA" id="ARBA00023004"/>
    </source>
</evidence>
<dbReference type="InterPro" id="IPR005117">
    <property type="entry name" value="NiRdtase/SiRdtase_haem-b_fer"/>
</dbReference>
<dbReference type="GO" id="GO:0043818">
    <property type="term" value="F:precorrin-3B synthase activity"/>
    <property type="evidence" value="ECO:0007669"/>
    <property type="project" value="UniProtKB-EC"/>
</dbReference>
<gene>
    <name evidence="8" type="ORF">HD597_002638</name>
</gene>
<dbReference type="SUPFAM" id="SSF56014">
    <property type="entry name" value="Nitrite and sulphite reductase 4Fe-4S domain-like"/>
    <property type="match status" value="1"/>
</dbReference>
<dbReference type="SUPFAM" id="SSF55124">
    <property type="entry name" value="Nitrite/Sulfite reductase N-terminal domain-like"/>
    <property type="match status" value="2"/>
</dbReference>
<evidence type="ECO:0000256" key="6">
    <source>
        <dbReference type="ARBA" id="ARBA00023014"/>
    </source>
</evidence>
<dbReference type="PANTHER" id="PTHR32439:SF9">
    <property type="entry name" value="BLR3264 PROTEIN"/>
    <property type="match status" value="1"/>
</dbReference>
<dbReference type="InterPro" id="IPR045854">
    <property type="entry name" value="NO2/SO3_Rdtase_4Fe4S_sf"/>
</dbReference>
<dbReference type="PANTHER" id="PTHR32439">
    <property type="entry name" value="FERREDOXIN--NITRITE REDUCTASE, CHLOROPLASTIC"/>
    <property type="match status" value="1"/>
</dbReference>
<sequence>MSIADFSGRIRPDACPGALQVHEAADGPLARVRLPGGAASAAQLHALADCAETFGSGVIELTSRANVQVRGLHSPAAFAQHLAAAGLLPSAGHERVRNIVASPLSGRGDGGVLDVVALVEELDRALCARPRLAELPGRFLFALDDGSGDVAGLGADVTYAGEDSRGGRLLLAGEDMGLRCGPEAAVPLMIAAAEAFLDERSGDAPRAWRIHELENGPSRITTRLTTDLDTRSTVRRPTADPVTGSAVHHEPALPERVGVAARRAGRRVQRDGRVALEVLVPLGRLTPAQLRALADTGPTVRLTPWRTAVSLDLSPAEADRAERALSGAGLITDPASPWAGVTACTGRPGCGKALADVQADARRWVEGLTPPALAVKGTTPPIPGVEGLVPPNFGVEATAPPDPAVDGLDRIPGTPVHWAGCERRCGLPRGRVVELIATGDGYRRQPE</sequence>
<evidence type="ECO:0000256" key="2">
    <source>
        <dbReference type="ARBA" id="ARBA00022617"/>
    </source>
</evidence>
<dbReference type="GO" id="GO:0046872">
    <property type="term" value="F:metal ion binding"/>
    <property type="evidence" value="ECO:0007669"/>
    <property type="project" value="UniProtKB-KW"/>
</dbReference>
<protein>
    <submittedName>
        <fullName evidence="8">Precorrin-3B synthase</fullName>
        <ecNumber evidence="8">1.14.13.83</ecNumber>
    </submittedName>
</protein>
<dbReference type="EMBL" id="JAMZEB010000002">
    <property type="protein sequence ID" value="MCP2355618.1"/>
    <property type="molecule type" value="Genomic_DNA"/>
</dbReference>
<dbReference type="Proteomes" id="UP001139648">
    <property type="component" value="Unassembled WGS sequence"/>
</dbReference>
<comment type="caution">
    <text evidence="8">The sequence shown here is derived from an EMBL/GenBank/DDBJ whole genome shotgun (WGS) entry which is preliminary data.</text>
</comment>
<dbReference type="EC" id="1.14.13.83" evidence="8"/>
<keyword evidence="4 8" id="KW-0560">Oxidoreductase</keyword>
<keyword evidence="2" id="KW-0349">Heme</keyword>
<dbReference type="Gene3D" id="3.90.480.10">
    <property type="entry name" value="Sulfite Reductase Hemoprotein,Domain 2"/>
    <property type="match status" value="1"/>
</dbReference>
<evidence type="ECO:0000256" key="1">
    <source>
        <dbReference type="ARBA" id="ARBA00022485"/>
    </source>
</evidence>
<dbReference type="InterPro" id="IPR012798">
    <property type="entry name" value="Cbl_synth_CobG-like"/>
</dbReference>
<organism evidence="8 9">
    <name type="scientific">Nonomuraea thailandensis</name>
    <dbReference type="NCBI Taxonomy" id="1188745"/>
    <lineage>
        <taxon>Bacteria</taxon>
        <taxon>Bacillati</taxon>
        <taxon>Actinomycetota</taxon>
        <taxon>Actinomycetes</taxon>
        <taxon>Streptosporangiales</taxon>
        <taxon>Streptosporangiaceae</taxon>
        <taxon>Nonomuraea</taxon>
    </lineage>
</organism>
<dbReference type="InterPro" id="IPR036136">
    <property type="entry name" value="Nit/Sulf_reduc_fer-like_dom_sf"/>
</dbReference>
<keyword evidence="5" id="KW-0408">Iron</keyword>
<keyword evidence="9" id="KW-1185">Reference proteome</keyword>
<feature type="domain" description="Nitrite/Sulfite reductase ferredoxin-like" evidence="7">
    <location>
        <begin position="30"/>
        <end position="73"/>
    </location>
</feature>
<evidence type="ECO:0000313" key="9">
    <source>
        <dbReference type="Proteomes" id="UP001139648"/>
    </source>
</evidence>
<keyword evidence="3" id="KW-0479">Metal-binding</keyword>
<dbReference type="NCBIfam" id="TIGR02435">
    <property type="entry name" value="CobG"/>
    <property type="match status" value="1"/>
</dbReference>
<feature type="domain" description="Nitrite/Sulfite reductase ferredoxin-like" evidence="7">
    <location>
        <begin position="268"/>
        <end position="325"/>
    </location>
</feature>
<evidence type="ECO:0000259" key="7">
    <source>
        <dbReference type="Pfam" id="PF03460"/>
    </source>
</evidence>
<dbReference type="GO" id="GO:0051539">
    <property type="term" value="F:4 iron, 4 sulfur cluster binding"/>
    <property type="evidence" value="ECO:0007669"/>
    <property type="project" value="UniProtKB-KW"/>
</dbReference>
<keyword evidence="1" id="KW-0004">4Fe-4S</keyword>
<dbReference type="Gene3D" id="3.30.413.10">
    <property type="entry name" value="Sulfite Reductase Hemoprotein, domain 1"/>
    <property type="match status" value="1"/>
</dbReference>
<accession>A0A9X2GK06</accession>
<evidence type="ECO:0000256" key="4">
    <source>
        <dbReference type="ARBA" id="ARBA00023002"/>
    </source>
</evidence>
<evidence type="ECO:0000256" key="3">
    <source>
        <dbReference type="ARBA" id="ARBA00022723"/>
    </source>
</evidence>
<dbReference type="InterPro" id="IPR051329">
    <property type="entry name" value="NIR_SIR_4Fe-4S"/>
</dbReference>
<name>A0A9X2GK06_9ACTN</name>
<reference evidence="8" key="1">
    <citation type="submission" date="2022-06" db="EMBL/GenBank/DDBJ databases">
        <title>Sequencing the genomes of 1000 actinobacteria strains.</title>
        <authorList>
            <person name="Klenk H.-P."/>
        </authorList>
    </citation>
    <scope>NUCLEOTIDE SEQUENCE</scope>
    <source>
        <strain evidence="8">DSM 46694</strain>
    </source>
</reference>
<dbReference type="AlphaFoldDB" id="A0A9X2GK06"/>
<dbReference type="Pfam" id="PF03460">
    <property type="entry name" value="NIR_SIR_ferr"/>
    <property type="match status" value="2"/>
</dbReference>
<keyword evidence="6" id="KW-0411">Iron-sulfur</keyword>
<evidence type="ECO:0000313" key="8">
    <source>
        <dbReference type="EMBL" id="MCP2355618.1"/>
    </source>
</evidence>